<reference evidence="1 2" key="1">
    <citation type="submission" date="2019-03" db="EMBL/GenBank/DDBJ databases">
        <title>Single cell metagenomics reveals metabolic interactions within the superorganism composed of flagellate Streblomastix strix and complex community of Bacteroidetes bacteria on its surface.</title>
        <authorList>
            <person name="Treitli S.C."/>
            <person name="Kolisko M."/>
            <person name="Husnik F."/>
            <person name="Keeling P."/>
            <person name="Hampl V."/>
        </authorList>
    </citation>
    <scope>NUCLEOTIDE SEQUENCE [LARGE SCALE GENOMIC DNA]</scope>
    <source>
        <strain evidence="1">ST1C</strain>
    </source>
</reference>
<dbReference type="AlphaFoldDB" id="A0A5J4UP62"/>
<feature type="non-terminal residue" evidence="1">
    <location>
        <position position="57"/>
    </location>
</feature>
<name>A0A5J4UP62_9EUKA</name>
<dbReference type="EMBL" id="SNRW01014017">
    <property type="protein sequence ID" value="KAA6371954.1"/>
    <property type="molecule type" value="Genomic_DNA"/>
</dbReference>
<gene>
    <name evidence="1" type="ORF">EZS28_032518</name>
</gene>
<organism evidence="1 2">
    <name type="scientific">Streblomastix strix</name>
    <dbReference type="NCBI Taxonomy" id="222440"/>
    <lineage>
        <taxon>Eukaryota</taxon>
        <taxon>Metamonada</taxon>
        <taxon>Preaxostyla</taxon>
        <taxon>Oxymonadida</taxon>
        <taxon>Streblomastigidae</taxon>
        <taxon>Streblomastix</taxon>
    </lineage>
</organism>
<evidence type="ECO:0000313" key="1">
    <source>
        <dbReference type="EMBL" id="KAA6371954.1"/>
    </source>
</evidence>
<dbReference type="Proteomes" id="UP000324800">
    <property type="component" value="Unassembled WGS sequence"/>
</dbReference>
<evidence type="ECO:0000313" key="2">
    <source>
        <dbReference type="Proteomes" id="UP000324800"/>
    </source>
</evidence>
<accession>A0A5J4UP62</accession>
<sequence>MSLSEINQIQFDTYNMLDEYKTRPLTPKSIFLINANHYIVGAVGSGKTTLMSKLIVL</sequence>
<proteinExistence type="predicted"/>
<protein>
    <submittedName>
        <fullName evidence="1">Uncharacterized protein</fullName>
    </submittedName>
</protein>
<comment type="caution">
    <text evidence="1">The sequence shown here is derived from an EMBL/GenBank/DDBJ whole genome shotgun (WGS) entry which is preliminary data.</text>
</comment>